<dbReference type="AlphaFoldDB" id="A0A839CTY3"/>
<name>A0A839CTY3_9ENTR</name>
<proteinExistence type="predicted"/>
<accession>A0A839CTY3</accession>
<dbReference type="EMBL" id="JABXRN010000001">
    <property type="protein sequence ID" value="MBA8126546.1"/>
    <property type="molecule type" value="Genomic_DNA"/>
</dbReference>
<evidence type="ECO:0000313" key="2">
    <source>
        <dbReference type="Proteomes" id="UP000557483"/>
    </source>
</evidence>
<sequence>MRVEYFKENIEPHLEGYEFTYSTFPEGDFGKLERVEFKGKNKVGAIDFWSQGWVGMDIYDLELDDQVFNLLLDPDEEKHDAIAKLINILNNR</sequence>
<organism evidence="1 2">
    <name type="scientific">Klebsiella grimontii</name>
    <dbReference type="NCBI Taxonomy" id="2058152"/>
    <lineage>
        <taxon>Bacteria</taxon>
        <taxon>Pseudomonadati</taxon>
        <taxon>Pseudomonadota</taxon>
        <taxon>Gammaproteobacteria</taxon>
        <taxon>Enterobacterales</taxon>
        <taxon>Enterobacteriaceae</taxon>
        <taxon>Klebsiella/Raoultella group</taxon>
        <taxon>Klebsiella</taxon>
    </lineage>
</organism>
<reference evidence="1 2" key="1">
    <citation type="submission" date="2020-06" db="EMBL/GenBank/DDBJ databases">
        <title>REHAB project genomes.</title>
        <authorList>
            <person name="Shaw L.P."/>
        </authorList>
    </citation>
    <scope>NUCLEOTIDE SEQUENCE [LARGE SCALE GENOMIC DNA]</scope>
    <source>
        <strain evidence="1 2">RHBSTW-00092</strain>
    </source>
</reference>
<comment type="caution">
    <text evidence="1">The sequence shown here is derived from an EMBL/GenBank/DDBJ whole genome shotgun (WGS) entry which is preliminary data.</text>
</comment>
<protein>
    <submittedName>
        <fullName evidence="1">Uncharacterized protein</fullName>
    </submittedName>
</protein>
<dbReference type="Proteomes" id="UP000557483">
    <property type="component" value="Unassembled WGS sequence"/>
</dbReference>
<evidence type="ECO:0000313" key="1">
    <source>
        <dbReference type="EMBL" id="MBA8126546.1"/>
    </source>
</evidence>
<gene>
    <name evidence="1" type="ORF">HV064_21970</name>
</gene>